<dbReference type="RefSeq" id="WP_173063330.1">
    <property type="nucleotide sequence ID" value="NZ_BAABGO010000010.1"/>
</dbReference>
<reference evidence="2 3" key="1">
    <citation type="submission" date="2020-03" db="EMBL/GenBank/DDBJ databases">
        <title>Whole genome shotgun sequence of Phytohabitans houttuyneae NBRC 108639.</title>
        <authorList>
            <person name="Komaki H."/>
            <person name="Tamura T."/>
        </authorList>
    </citation>
    <scope>NUCLEOTIDE SEQUENCE [LARGE SCALE GENOMIC DNA]</scope>
    <source>
        <strain evidence="2 3">NBRC 108639</strain>
    </source>
</reference>
<name>A0A6V8KBI5_9ACTN</name>
<evidence type="ECO:0000256" key="1">
    <source>
        <dbReference type="SAM" id="MobiDB-lite"/>
    </source>
</evidence>
<dbReference type="EMBL" id="BLPF01000002">
    <property type="protein sequence ID" value="GFJ82602.1"/>
    <property type="molecule type" value="Genomic_DNA"/>
</dbReference>
<evidence type="ECO:0000313" key="3">
    <source>
        <dbReference type="Proteomes" id="UP000482800"/>
    </source>
</evidence>
<sequence>MTLSEREVRAALLRATDHLAAPPHLLDDVRRGGQRRVWRRRAVLTSGLAVVAAASAGAVLRPRGGAEPEPLEPGSPLFAEPTRGDRAGDGAYLREVRRQWLAMDDPLPGMRGEPHVWWAGDTPAGPAAFVAQRGGTGAAVGWIEPTAGGPRVATVTPVNRPDSLEGVPQAILLGPDRDVLLVLDFGWPVEFSPSLGYSADGKVVRTFEPFAFTGGAGWRLVGRQVSDLTVALRRVWPVAPDQVYITNATVVLYPEPGDVRVPEQLDYVLPGAERLWAERERAFAHGGAALDPYQDSYGTHGENPDLPNVTVYGRTPDGRRLLALTLQLDDDPARVVVLAARGGTDYEVVAGGFVNWRSALPVSLRLAGGLGTLAVAPGSALHYRAAGEPGLRPAGRDAALLPPTAVEVRVTPRTGAAADVPLR</sequence>
<organism evidence="2 3">
    <name type="scientific">Phytohabitans houttuyneae</name>
    <dbReference type="NCBI Taxonomy" id="1076126"/>
    <lineage>
        <taxon>Bacteria</taxon>
        <taxon>Bacillati</taxon>
        <taxon>Actinomycetota</taxon>
        <taxon>Actinomycetes</taxon>
        <taxon>Micromonosporales</taxon>
        <taxon>Micromonosporaceae</taxon>
    </lineage>
</organism>
<dbReference type="Proteomes" id="UP000482800">
    <property type="component" value="Unassembled WGS sequence"/>
</dbReference>
<gene>
    <name evidence="2" type="ORF">Phou_067820</name>
</gene>
<keyword evidence="3" id="KW-1185">Reference proteome</keyword>
<accession>A0A6V8KBI5</accession>
<feature type="region of interest" description="Disordered" evidence="1">
    <location>
        <begin position="61"/>
        <end position="85"/>
    </location>
</feature>
<reference evidence="2 3" key="2">
    <citation type="submission" date="2020-03" db="EMBL/GenBank/DDBJ databases">
        <authorList>
            <person name="Ichikawa N."/>
            <person name="Kimura A."/>
            <person name="Kitahashi Y."/>
            <person name="Uohara A."/>
        </authorList>
    </citation>
    <scope>NUCLEOTIDE SEQUENCE [LARGE SCALE GENOMIC DNA]</scope>
    <source>
        <strain evidence="2 3">NBRC 108639</strain>
    </source>
</reference>
<proteinExistence type="predicted"/>
<dbReference type="AlphaFoldDB" id="A0A6V8KBI5"/>
<protein>
    <submittedName>
        <fullName evidence="2">Uncharacterized protein</fullName>
    </submittedName>
</protein>
<evidence type="ECO:0000313" key="2">
    <source>
        <dbReference type="EMBL" id="GFJ82602.1"/>
    </source>
</evidence>
<comment type="caution">
    <text evidence="2">The sequence shown here is derived from an EMBL/GenBank/DDBJ whole genome shotgun (WGS) entry which is preliminary data.</text>
</comment>